<name>A0ABQ9YKV4_9EUKA</name>
<evidence type="ECO:0000313" key="1">
    <source>
        <dbReference type="EMBL" id="KAK2964377.1"/>
    </source>
</evidence>
<proteinExistence type="predicted"/>
<evidence type="ECO:0008006" key="3">
    <source>
        <dbReference type="Google" id="ProtNLM"/>
    </source>
</evidence>
<dbReference type="PANTHER" id="PTHR10957">
    <property type="entry name" value="RAP1 GTPASE-GDP DISSOCIATION STIMULATOR 1"/>
    <property type="match status" value="1"/>
</dbReference>
<keyword evidence="2" id="KW-1185">Reference proteome</keyword>
<dbReference type="SUPFAM" id="SSF48371">
    <property type="entry name" value="ARM repeat"/>
    <property type="match status" value="2"/>
</dbReference>
<dbReference type="Gene3D" id="1.25.10.10">
    <property type="entry name" value="Leucine-rich Repeat Variant"/>
    <property type="match status" value="2"/>
</dbReference>
<comment type="caution">
    <text evidence="1">The sequence shown here is derived from an EMBL/GenBank/DDBJ whole genome shotgun (WGS) entry which is preliminary data.</text>
</comment>
<accession>A0ABQ9YKV4</accession>
<evidence type="ECO:0000313" key="2">
    <source>
        <dbReference type="Proteomes" id="UP001281761"/>
    </source>
</evidence>
<sequence length="584" mass="65682">MTLFTSTTPVELVVGNLKMCLAQKNYSRLGLKCKTLISRYDNMLVISYSEELDDDDLIRLVLSTMQETDDSQTVQHLGDIIFILSRRPKNLSKLVESNALGVLMEKLTKLAPSKVSLVNQLLSVVITLLDHKEFLERAGNARIIESILPKLNHFAPDRTFITNCIKIFNILTSDETFFQNLFNSGAIQEVVRAMNTYLNESDVCFQGVTLINTMLDNPEVQEFLLENSVTPTLARILNKHATDSQVPQPLCHALRKLIPFRRVRTEADQANIAPDLIKTISKHQTGNLTIVQYAFMCLVIMSTSIECRENCRKCGVDQCFVNCIERYSGNSALVRDGCIGLASLIYNNDLIDRFEATGMAKALGKAVKSLGDEDHKTTLRILASTYKEASLHEKCIPSLVKCDATTSLLSLINFQYSDKTIVSLCLSALVKISASKESHEQFERANAALVIPTVMSRFMEKNWMIVRSCALIMKNLAQSNRWKVLLTTKNGYKQLIRALVYYLKNCKTIVITCLEAIQLLASQTKLQPCLKEERVMKVLNVIEQRYHKKSRVISTIASETMDSITKKDAYTPDEEALLLPPLDG</sequence>
<dbReference type="Proteomes" id="UP001281761">
    <property type="component" value="Unassembled WGS sequence"/>
</dbReference>
<dbReference type="InterPro" id="IPR011989">
    <property type="entry name" value="ARM-like"/>
</dbReference>
<reference evidence="1 2" key="1">
    <citation type="journal article" date="2022" name="bioRxiv">
        <title>Genomics of Preaxostyla Flagellates Illuminates Evolutionary Transitions and the Path Towards Mitochondrial Loss.</title>
        <authorList>
            <person name="Novak L.V.F."/>
            <person name="Treitli S.C."/>
            <person name="Pyrih J."/>
            <person name="Halakuc P."/>
            <person name="Pipaliya S.V."/>
            <person name="Vacek V."/>
            <person name="Brzon O."/>
            <person name="Soukal P."/>
            <person name="Eme L."/>
            <person name="Dacks J.B."/>
            <person name="Karnkowska A."/>
            <person name="Elias M."/>
            <person name="Hampl V."/>
        </authorList>
    </citation>
    <scope>NUCLEOTIDE SEQUENCE [LARGE SCALE GENOMIC DNA]</scope>
    <source>
        <strain evidence="1">NAU3</strain>
        <tissue evidence="1">Gut</tissue>
    </source>
</reference>
<dbReference type="InterPro" id="IPR040144">
    <property type="entry name" value="RAP1GDS1"/>
</dbReference>
<dbReference type="InterPro" id="IPR016024">
    <property type="entry name" value="ARM-type_fold"/>
</dbReference>
<protein>
    <recommendedName>
        <fullName evidence="3">Armadillo repeat-containing protein 8</fullName>
    </recommendedName>
</protein>
<organism evidence="1 2">
    <name type="scientific">Blattamonas nauphoetae</name>
    <dbReference type="NCBI Taxonomy" id="2049346"/>
    <lineage>
        <taxon>Eukaryota</taxon>
        <taxon>Metamonada</taxon>
        <taxon>Preaxostyla</taxon>
        <taxon>Oxymonadida</taxon>
        <taxon>Blattamonas</taxon>
    </lineage>
</organism>
<dbReference type="EMBL" id="JARBJD010000003">
    <property type="protein sequence ID" value="KAK2964377.1"/>
    <property type="molecule type" value="Genomic_DNA"/>
</dbReference>
<gene>
    <name evidence="1" type="ORF">BLNAU_908</name>
</gene>